<name>A0AAD5QNR4_PARTN</name>
<organism evidence="2 3">
    <name type="scientific">Parelaphostrongylus tenuis</name>
    <name type="common">Meningeal worm</name>
    <dbReference type="NCBI Taxonomy" id="148309"/>
    <lineage>
        <taxon>Eukaryota</taxon>
        <taxon>Metazoa</taxon>
        <taxon>Ecdysozoa</taxon>
        <taxon>Nematoda</taxon>
        <taxon>Chromadorea</taxon>
        <taxon>Rhabditida</taxon>
        <taxon>Rhabditina</taxon>
        <taxon>Rhabditomorpha</taxon>
        <taxon>Strongyloidea</taxon>
        <taxon>Metastrongylidae</taxon>
        <taxon>Parelaphostrongylus</taxon>
    </lineage>
</organism>
<accession>A0AAD5QNR4</accession>
<evidence type="ECO:0000256" key="1">
    <source>
        <dbReference type="SAM" id="SignalP"/>
    </source>
</evidence>
<keyword evidence="3" id="KW-1185">Reference proteome</keyword>
<proteinExistence type="predicted"/>
<dbReference type="AlphaFoldDB" id="A0AAD5QNR4"/>
<comment type="caution">
    <text evidence="2">The sequence shown here is derived from an EMBL/GenBank/DDBJ whole genome shotgun (WGS) entry which is preliminary data.</text>
</comment>
<evidence type="ECO:0000313" key="2">
    <source>
        <dbReference type="EMBL" id="KAJ1353351.1"/>
    </source>
</evidence>
<gene>
    <name evidence="2" type="ORF">KIN20_009961</name>
</gene>
<reference evidence="2" key="1">
    <citation type="submission" date="2021-06" db="EMBL/GenBank/DDBJ databases">
        <title>Parelaphostrongylus tenuis whole genome reference sequence.</title>
        <authorList>
            <person name="Garwood T.J."/>
            <person name="Larsen P.A."/>
            <person name="Fountain-Jones N.M."/>
            <person name="Garbe J.R."/>
            <person name="Macchietto M.G."/>
            <person name="Kania S.A."/>
            <person name="Gerhold R.W."/>
            <person name="Richards J.E."/>
            <person name="Wolf T.M."/>
        </authorList>
    </citation>
    <scope>NUCLEOTIDE SEQUENCE</scope>
    <source>
        <strain evidence="2">MNPRO001-30</strain>
        <tissue evidence="2">Meninges</tissue>
    </source>
</reference>
<evidence type="ECO:0008006" key="4">
    <source>
        <dbReference type="Google" id="ProtNLM"/>
    </source>
</evidence>
<keyword evidence="1" id="KW-0732">Signal</keyword>
<sequence length="101" mass="10794">MARLSPDAIMLSLLAIISPALGCGVMPADQKNTKTFNLTGFALPIVMVCSSTPGIQVRFPGIAPNEAPACSFGLKVPKHPLSRRPDISIISTEITSWFECH</sequence>
<evidence type="ECO:0000313" key="3">
    <source>
        <dbReference type="Proteomes" id="UP001196413"/>
    </source>
</evidence>
<dbReference type="EMBL" id="JAHQIW010001691">
    <property type="protein sequence ID" value="KAJ1353351.1"/>
    <property type="molecule type" value="Genomic_DNA"/>
</dbReference>
<protein>
    <recommendedName>
        <fullName evidence="4">Secreted protein</fullName>
    </recommendedName>
</protein>
<feature type="signal peptide" evidence="1">
    <location>
        <begin position="1"/>
        <end position="22"/>
    </location>
</feature>
<dbReference type="Proteomes" id="UP001196413">
    <property type="component" value="Unassembled WGS sequence"/>
</dbReference>
<feature type="chain" id="PRO_5041907199" description="Secreted protein" evidence="1">
    <location>
        <begin position="23"/>
        <end position="101"/>
    </location>
</feature>